<proteinExistence type="predicted"/>
<keyword evidence="4" id="KW-1185">Reference proteome</keyword>
<sequence>MSKATETLGRRLRLGVIGGGPSSFIGKVHRSAATIHEEFDVVAGVFSSDPERSLQAGHAMGIPRPYGDANALFAGEDRCKEPIDALAIMTPNNSHFDLSVRALEAGFHVFCEKPLTTSQEHAISLVQKVRQSGKRYCVAYAYTGFAMVRQARAMVAAGELGEIKMVQSNYTQGHLATLTESEQTGKNWHMDTSLAGPSLILGDIGTHSYHLAAYVTGMEPSSISADVTALVDGRNADDFCAVMMRYPNRARGMLWVTQAAAGGVHGLSLTLFGTKGGIEWHQEQPNELVVRPLGKPAYTLTKGGAGLAKPAQRLSHIAIGHPEGYREAFANLYLDFASNITDDIAKRTPDPLSLWNPSIEEGAQGMAFIYAALNSRDNNGQWTPVPNLTD</sequence>
<gene>
    <name evidence="3" type="ORF">A8L45_05900</name>
</gene>
<dbReference type="PANTHER" id="PTHR43708:SF3">
    <property type="entry name" value="OXIDOREDUCTASE"/>
    <property type="match status" value="1"/>
</dbReference>
<dbReference type="InterPro" id="IPR051317">
    <property type="entry name" value="Gfo/Idh/MocA_oxidoreduct"/>
</dbReference>
<dbReference type="Gene3D" id="3.40.50.720">
    <property type="entry name" value="NAD(P)-binding Rossmann-like Domain"/>
    <property type="match status" value="1"/>
</dbReference>
<dbReference type="Proteomes" id="UP000094936">
    <property type="component" value="Unassembled WGS sequence"/>
</dbReference>
<organism evidence="3 4">
    <name type="scientific">Veronia pacifica</name>
    <dbReference type="NCBI Taxonomy" id="1080227"/>
    <lineage>
        <taxon>Bacteria</taxon>
        <taxon>Pseudomonadati</taxon>
        <taxon>Pseudomonadota</taxon>
        <taxon>Gammaproteobacteria</taxon>
        <taxon>Vibrionales</taxon>
        <taxon>Vibrionaceae</taxon>
        <taxon>Veronia</taxon>
    </lineage>
</organism>
<dbReference type="EMBL" id="LYBM01000007">
    <property type="protein sequence ID" value="ODA34503.1"/>
    <property type="molecule type" value="Genomic_DNA"/>
</dbReference>
<name>A0A1C3EMM7_9GAMM</name>
<evidence type="ECO:0000259" key="1">
    <source>
        <dbReference type="Pfam" id="PF01408"/>
    </source>
</evidence>
<dbReference type="Gene3D" id="3.30.360.10">
    <property type="entry name" value="Dihydrodipicolinate Reductase, domain 2"/>
    <property type="match status" value="1"/>
</dbReference>
<dbReference type="STRING" id="1080227.A8L45_05900"/>
<dbReference type="OrthoDB" id="9801953at2"/>
<evidence type="ECO:0000313" key="4">
    <source>
        <dbReference type="Proteomes" id="UP000094936"/>
    </source>
</evidence>
<dbReference type="InterPro" id="IPR055170">
    <property type="entry name" value="GFO_IDH_MocA-like_dom"/>
</dbReference>
<dbReference type="GO" id="GO:0000166">
    <property type="term" value="F:nucleotide binding"/>
    <property type="evidence" value="ECO:0007669"/>
    <property type="project" value="InterPro"/>
</dbReference>
<protein>
    <submittedName>
        <fullName evidence="3">Oxidoreductase</fullName>
    </submittedName>
</protein>
<dbReference type="PANTHER" id="PTHR43708">
    <property type="entry name" value="CONSERVED EXPRESSED OXIDOREDUCTASE (EUROFUNG)"/>
    <property type="match status" value="1"/>
</dbReference>
<dbReference type="RefSeq" id="WP_068900201.1">
    <property type="nucleotide sequence ID" value="NZ_JBHUIF010000015.1"/>
</dbReference>
<feature type="domain" description="Gfo/Idh/MocA-like oxidoreductase N-terminal" evidence="1">
    <location>
        <begin position="13"/>
        <end position="140"/>
    </location>
</feature>
<comment type="caution">
    <text evidence="3">The sequence shown here is derived from an EMBL/GenBank/DDBJ whole genome shotgun (WGS) entry which is preliminary data.</text>
</comment>
<dbReference type="AlphaFoldDB" id="A0A1C3EMM7"/>
<dbReference type="SUPFAM" id="SSF51735">
    <property type="entry name" value="NAD(P)-binding Rossmann-fold domains"/>
    <property type="match status" value="1"/>
</dbReference>
<feature type="domain" description="GFO/IDH/MocA-like oxidoreductase" evidence="2">
    <location>
        <begin position="148"/>
        <end position="279"/>
    </location>
</feature>
<dbReference type="SUPFAM" id="SSF55347">
    <property type="entry name" value="Glyceraldehyde-3-phosphate dehydrogenase-like, C-terminal domain"/>
    <property type="match status" value="1"/>
</dbReference>
<dbReference type="Pfam" id="PF22725">
    <property type="entry name" value="GFO_IDH_MocA_C3"/>
    <property type="match status" value="1"/>
</dbReference>
<dbReference type="InterPro" id="IPR000683">
    <property type="entry name" value="Gfo/Idh/MocA-like_OxRdtase_N"/>
</dbReference>
<dbReference type="Pfam" id="PF01408">
    <property type="entry name" value="GFO_IDH_MocA"/>
    <property type="match status" value="1"/>
</dbReference>
<accession>A0A1C3EMM7</accession>
<evidence type="ECO:0000313" key="3">
    <source>
        <dbReference type="EMBL" id="ODA34503.1"/>
    </source>
</evidence>
<reference evidence="3 4" key="1">
    <citation type="submission" date="2016-05" db="EMBL/GenBank/DDBJ databases">
        <title>Genomic Taxonomy of the Vibrionaceae.</title>
        <authorList>
            <person name="Gomez-Gil B."/>
            <person name="Enciso-Ibarra J."/>
        </authorList>
    </citation>
    <scope>NUCLEOTIDE SEQUENCE [LARGE SCALE GENOMIC DNA]</scope>
    <source>
        <strain evidence="3 4">CAIM 1920</strain>
    </source>
</reference>
<dbReference type="InterPro" id="IPR036291">
    <property type="entry name" value="NAD(P)-bd_dom_sf"/>
</dbReference>
<evidence type="ECO:0000259" key="2">
    <source>
        <dbReference type="Pfam" id="PF22725"/>
    </source>
</evidence>